<keyword evidence="2" id="KW-1185">Reference proteome</keyword>
<dbReference type="Proteomes" id="UP001148737">
    <property type="component" value="Unassembled WGS sequence"/>
</dbReference>
<organism evidence="1 2">
    <name type="scientific">Lecanicillium saksenae</name>
    <dbReference type="NCBI Taxonomy" id="468837"/>
    <lineage>
        <taxon>Eukaryota</taxon>
        <taxon>Fungi</taxon>
        <taxon>Dikarya</taxon>
        <taxon>Ascomycota</taxon>
        <taxon>Pezizomycotina</taxon>
        <taxon>Sordariomycetes</taxon>
        <taxon>Hypocreomycetidae</taxon>
        <taxon>Hypocreales</taxon>
        <taxon>Cordycipitaceae</taxon>
        <taxon>Lecanicillium</taxon>
    </lineage>
</organism>
<name>A0ACC1QVS2_9HYPO</name>
<dbReference type="EMBL" id="JANAKD010000487">
    <property type="protein sequence ID" value="KAJ3493433.1"/>
    <property type="molecule type" value="Genomic_DNA"/>
</dbReference>
<evidence type="ECO:0000313" key="1">
    <source>
        <dbReference type="EMBL" id="KAJ3493433.1"/>
    </source>
</evidence>
<protein>
    <submittedName>
        <fullName evidence="1">Uncharacterized protein</fullName>
    </submittedName>
</protein>
<comment type="caution">
    <text evidence="1">The sequence shown here is derived from an EMBL/GenBank/DDBJ whole genome shotgun (WGS) entry which is preliminary data.</text>
</comment>
<proteinExistence type="predicted"/>
<accession>A0ACC1QVS2</accession>
<sequence>MLWRVGDHVFSASPAHPDVQGYQIVSKLGYGAYSTVWLGFDRRLTRHLALKILTADSYGQENDIFEIDILKHMRCLAADEPGARHILQLLDNFQHDGPNGTHACLVFPAMGPDVTNYSQLFPKRRIPAPQIKTISRQLLLGLSFLHDISRVIHTDTSSIRDMFQNAPSEVFRPDSDACPDAVIQSIQVSSAEEDLAETTEISVKIADFGTASWFDRHLTEWIQPPMLRAPEVILGAEWDYKIWELVEGQVLFDGNWNPGDEYSSAAHLAQMSALLG</sequence>
<gene>
    <name evidence="1" type="ORF">NLG97_g4736</name>
</gene>
<evidence type="ECO:0000313" key="2">
    <source>
        <dbReference type="Proteomes" id="UP001148737"/>
    </source>
</evidence>
<reference evidence="1" key="1">
    <citation type="submission" date="2022-07" db="EMBL/GenBank/DDBJ databases">
        <title>Genome Sequence of Lecanicillium saksenae.</title>
        <authorList>
            <person name="Buettner E."/>
        </authorList>
    </citation>
    <scope>NUCLEOTIDE SEQUENCE</scope>
    <source>
        <strain evidence="1">VT-O1</strain>
    </source>
</reference>